<comment type="catalytic activity">
    <reaction evidence="18">
        <text>D-xylulose + ATP = D-xylulose 5-phosphate + ADP + H(+)</text>
        <dbReference type="Rhea" id="RHEA:10964"/>
        <dbReference type="ChEBI" id="CHEBI:15378"/>
        <dbReference type="ChEBI" id="CHEBI:17140"/>
        <dbReference type="ChEBI" id="CHEBI:30616"/>
        <dbReference type="ChEBI" id="CHEBI:57737"/>
        <dbReference type="ChEBI" id="CHEBI:456216"/>
        <dbReference type="EC" id="2.7.1.17"/>
    </reaction>
</comment>
<dbReference type="GO" id="GO:0031267">
    <property type="term" value="F:small GTPase binding"/>
    <property type="evidence" value="ECO:0007669"/>
    <property type="project" value="InterPro"/>
</dbReference>
<keyword evidence="7 19" id="KW-0820">tRNA-binding</keyword>
<dbReference type="GO" id="GO:0071528">
    <property type="term" value="P:tRNA re-export from nucleus"/>
    <property type="evidence" value="ECO:0007669"/>
    <property type="project" value="UniProtKB-UniRule"/>
</dbReference>
<comment type="caution">
    <text evidence="24">The sequence shown here is derived from an EMBL/GenBank/DDBJ whole genome shotgun (WGS) entry which is preliminary data.</text>
</comment>
<keyword evidence="15 19" id="KW-0539">Nucleus</keyword>
<dbReference type="RefSeq" id="XP_056514093.1">
    <property type="nucleotide sequence ID" value="XM_056653026.1"/>
</dbReference>
<dbReference type="InterPro" id="IPR016024">
    <property type="entry name" value="ARM-type_fold"/>
</dbReference>
<comment type="function">
    <text evidence="16">tRNA nucleus export receptor which facilitates tRNA translocation across the nuclear pore complex. Involved in pre-tRNA splicing, probably by affecting the interaction of pre-tRNA with splicing endonuclease.</text>
</comment>
<dbReference type="Pfam" id="PF00370">
    <property type="entry name" value="FGGY_N"/>
    <property type="match status" value="1"/>
</dbReference>
<dbReference type="Pfam" id="PF08389">
    <property type="entry name" value="Xpo1"/>
    <property type="match status" value="1"/>
</dbReference>
<keyword evidence="5 19" id="KW-0813">Transport</keyword>
<dbReference type="EMBL" id="JAPMSZ010000004">
    <property type="protein sequence ID" value="KAJ5105097.1"/>
    <property type="molecule type" value="Genomic_DNA"/>
</dbReference>
<dbReference type="InterPro" id="IPR045546">
    <property type="entry name" value="Exportin-T_C"/>
</dbReference>
<dbReference type="GO" id="GO:0042732">
    <property type="term" value="P:D-xylose metabolic process"/>
    <property type="evidence" value="ECO:0007669"/>
    <property type="project" value="UniProtKB-KW"/>
</dbReference>
<evidence type="ECO:0000256" key="11">
    <source>
        <dbReference type="ARBA" id="ARBA00022741"/>
    </source>
</evidence>
<dbReference type="InterPro" id="IPR018484">
    <property type="entry name" value="FGGY_N"/>
</dbReference>
<keyword evidence="6 19" id="KW-0963">Cytoplasm</keyword>
<feature type="domain" description="Exportin-T C-terminal" evidence="23">
    <location>
        <begin position="952"/>
        <end position="1650"/>
    </location>
</feature>
<keyword evidence="8" id="KW-0119">Carbohydrate metabolism</keyword>
<evidence type="ECO:0000256" key="9">
    <source>
        <dbReference type="ARBA" id="ARBA00022679"/>
    </source>
</evidence>
<evidence type="ECO:0000259" key="23">
    <source>
        <dbReference type="Pfam" id="PF19282"/>
    </source>
</evidence>
<evidence type="ECO:0000256" key="17">
    <source>
        <dbReference type="ARBA" id="ARBA00025184"/>
    </source>
</evidence>
<comment type="function">
    <text evidence="17">Highly specific D-xylulose kinase which participates in the catabolism of xylose. Xylose is a major component of hemicelluloses such as xylan. Most fungi utilize D-xylose via three enzymatic reactions, xylose reductase (XR), xylitol dehydrogenase (XDH), and xylulokinase, to form xylulose 5-phosphate, which enters pentose phosphate pathway.</text>
</comment>
<dbReference type="InterPro" id="IPR018485">
    <property type="entry name" value="FGGY_C"/>
</dbReference>
<dbReference type="InterPro" id="IPR011989">
    <property type="entry name" value="ARM-like"/>
</dbReference>
<dbReference type="Gene3D" id="1.25.10.10">
    <property type="entry name" value="Leucine-rich Repeat Variant"/>
    <property type="match status" value="1"/>
</dbReference>
<proteinExistence type="inferred from homology"/>
<dbReference type="GO" id="GO:0008033">
    <property type="term" value="P:tRNA processing"/>
    <property type="evidence" value="ECO:0007669"/>
    <property type="project" value="UniProtKB-KW"/>
</dbReference>
<dbReference type="CDD" id="cd07776">
    <property type="entry name" value="ASKHA_NBD_FGGY_SpXK-like"/>
    <property type="match status" value="1"/>
</dbReference>
<evidence type="ECO:0000259" key="21">
    <source>
        <dbReference type="Pfam" id="PF02782"/>
    </source>
</evidence>
<dbReference type="GO" id="GO:0000049">
    <property type="term" value="F:tRNA binding"/>
    <property type="evidence" value="ECO:0007669"/>
    <property type="project" value="UniProtKB-UniRule"/>
</dbReference>
<dbReference type="InterPro" id="IPR042024">
    <property type="entry name" value="D-XK_euk"/>
</dbReference>
<evidence type="ECO:0000256" key="3">
    <source>
        <dbReference type="ARBA" id="ARBA00009466"/>
    </source>
</evidence>
<dbReference type="PANTHER" id="PTHR15952">
    <property type="entry name" value="EXPORTIN-T/LOS1"/>
    <property type="match status" value="1"/>
</dbReference>
<evidence type="ECO:0000256" key="5">
    <source>
        <dbReference type="ARBA" id="ARBA00022448"/>
    </source>
</evidence>
<feature type="domain" description="Carbohydrate kinase FGGY C-terminal" evidence="21">
    <location>
        <begin position="298"/>
        <end position="511"/>
    </location>
</feature>
<organism evidence="24 25">
    <name type="scientific">Penicillium alfredii</name>
    <dbReference type="NCBI Taxonomy" id="1506179"/>
    <lineage>
        <taxon>Eukaryota</taxon>
        <taxon>Fungi</taxon>
        <taxon>Dikarya</taxon>
        <taxon>Ascomycota</taxon>
        <taxon>Pezizomycotina</taxon>
        <taxon>Eurotiomycetes</taxon>
        <taxon>Eurotiomycetidae</taxon>
        <taxon>Eurotiales</taxon>
        <taxon>Aspergillaceae</taxon>
        <taxon>Penicillium</taxon>
    </lineage>
</organism>
<dbReference type="OrthoDB" id="26399at2759"/>
<evidence type="ECO:0000256" key="10">
    <source>
        <dbReference type="ARBA" id="ARBA00022694"/>
    </source>
</evidence>
<reference evidence="24" key="1">
    <citation type="submission" date="2022-11" db="EMBL/GenBank/DDBJ databases">
        <authorList>
            <person name="Petersen C."/>
        </authorList>
    </citation>
    <scope>NUCLEOTIDE SEQUENCE</scope>
    <source>
        <strain evidence="24">IBT 34128</strain>
    </source>
</reference>
<dbReference type="GO" id="GO:0005737">
    <property type="term" value="C:cytoplasm"/>
    <property type="evidence" value="ECO:0007669"/>
    <property type="project" value="UniProtKB-SubCell"/>
</dbReference>
<dbReference type="GO" id="GO:0016363">
    <property type="term" value="C:nuclear matrix"/>
    <property type="evidence" value="ECO:0007669"/>
    <property type="project" value="TreeGrafter"/>
</dbReference>
<dbReference type="PANTHER" id="PTHR15952:SF11">
    <property type="entry name" value="EXPORTIN-T"/>
    <property type="match status" value="1"/>
</dbReference>
<comment type="subcellular location">
    <subcellularLocation>
        <location evidence="1 19">Cytoplasm</location>
    </subcellularLocation>
    <subcellularLocation>
        <location evidence="19">Nucleus</location>
    </subcellularLocation>
    <text evidence="19">Shuttles between the nucleus and the cytoplasm.</text>
</comment>
<evidence type="ECO:0000256" key="2">
    <source>
        <dbReference type="ARBA" id="ARBA00009156"/>
    </source>
</evidence>
<keyword evidence="11" id="KW-0547">Nucleotide-binding</keyword>
<evidence type="ECO:0000256" key="14">
    <source>
        <dbReference type="ARBA" id="ARBA00022884"/>
    </source>
</evidence>
<reference evidence="24" key="2">
    <citation type="journal article" date="2023" name="IMA Fungus">
        <title>Comparative genomic study of the Penicillium genus elucidates a diverse pangenome and 15 lateral gene transfer events.</title>
        <authorList>
            <person name="Petersen C."/>
            <person name="Sorensen T."/>
            <person name="Nielsen M.R."/>
            <person name="Sondergaard T.E."/>
            <person name="Sorensen J.L."/>
            <person name="Fitzpatrick D.A."/>
            <person name="Frisvad J.C."/>
            <person name="Nielsen K.L."/>
        </authorList>
    </citation>
    <scope>NUCLEOTIDE SEQUENCE</scope>
    <source>
        <strain evidence="24">IBT 34128</strain>
    </source>
</reference>
<evidence type="ECO:0000256" key="19">
    <source>
        <dbReference type="RuleBase" id="RU366037"/>
    </source>
</evidence>
<evidence type="ECO:0000256" key="16">
    <source>
        <dbReference type="ARBA" id="ARBA00025147"/>
    </source>
</evidence>
<evidence type="ECO:0000259" key="20">
    <source>
        <dbReference type="Pfam" id="PF00370"/>
    </source>
</evidence>
<accession>A0A9W9FSE8</accession>
<dbReference type="GO" id="GO:0005524">
    <property type="term" value="F:ATP binding"/>
    <property type="evidence" value="ECO:0007669"/>
    <property type="project" value="UniProtKB-KW"/>
</dbReference>
<evidence type="ECO:0000313" key="25">
    <source>
        <dbReference type="Proteomes" id="UP001141434"/>
    </source>
</evidence>
<dbReference type="SUPFAM" id="SSF53067">
    <property type="entry name" value="Actin-like ATPase domain"/>
    <property type="match status" value="2"/>
</dbReference>
<dbReference type="GeneID" id="81392194"/>
<evidence type="ECO:0000256" key="8">
    <source>
        <dbReference type="ARBA" id="ARBA00022629"/>
    </source>
</evidence>
<evidence type="ECO:0000256" key="4">
    <source>
        <dbReference type="ARBA" id="ARBA00018928"/>
    </source>
</evidence>
<keyword evidence="12" id="KW-0418">Kinase</keyword>
<sequence>MSQGPLYIGFDLSTQQLKGLVVNSELKVVHLAKFDFDADSTGFPIQKGVLTNEAEHEVFAPVALWLQALDGVLQSLRSQGLDFRRVKGVSGAGQQHGSVYWGDDAEQLLRNLDPAKSLEDQLKQAFSHPYSPNWQDSSTQQECDEFDAILGGPEQLAQATGSKAHHRFTGPQILRFQRKYPEVYRKTSRISLVSSFLASLFLGHVAPFDISDVCGMNLWNIKDGAYDDRLLQLCAGTFGVEDLKQKLGAVPEDGGLHLGSVHPYFVERFGFSPECTVIPSTGDNPATILALPLRPSDAMVSLGTSTTFLMSTPSYKTDPATHFFDHPTTPGLYMFMLCYKNGGLAREQVRDAINQALKDAPADVWAHFDKISLETPPLGQRGSTDPMKLGLFFPRHEIVPNIRSGQWRFTYNPSSGALQETTEGWNTPQDEARAIIESQMLSLRLRSRGLTQSPGDGMPAQPRRVYLVGGGSKNKAIAKVAGEILGGVEGVYKLDVGDNACALGAAYKAVWGIERQPGQTFENLVGQRWNEDQFIEKIADGYQKGVFEQYGKAVEGFEKMEHQVLHHSLLGEDPGTETRLRYWNDISTETNFDSTHILLAFSPSFHTPKGRSAASAIEIAWNPSSDQALKSQAFDYLNQLRSNPSGWQVCLALFTQTPQQPEIVRHVSLEIVNSAAQAGLIDLASLGIVRDGLLSYIRQVYGPDGAATPDAPYIQNKIAQTITFLFSALYASGWETCIDDLLALTYKSAASSSRDNPLGIVFYLRVVNSIHEEIGDVLVSRSRVEQDKANALKDLIRQRDMQKIAGSWQEILSEWRDGDDVLLEMCLKAVGSWVSWIDIGLVVNQTMLDLLFQQLGRAEKQELREGEQRVRDAAVDVFTEIIGKKMKPADKIEMIVFLNLDAIVTQLSNSPPLHENRFTSKYDTDLAETVAKLVNITVVDIVRVLETEPGPIKEKADNLLQVFLPHILRYFSDEYDEICSTVIPCVNDMLTYFRKLSKSNPSSEEQNKAILLPILKAIVAKMRYDETSNWGDEDEQTDEAEFQELRKRLGVLQQIIALADEQLYIDAISEVVGTTFGNLQASGGQIDWRDLDLALHEMFLFGDLAVKGGGLYVKSAPSGNAAIRLIEMMLRMVESDIRSFTHPATQLQYMEICVRYSTFFHHHTHLIPGVLGSFLQLVHHPIRKVKTRSWYLFQRLVKQLRMQIGNVAQTVVEALGDLLVIQAEVPSEGDEGDEMSSEDHEGSADAVFNSQLYLFEAVGIICSTQGISADKQVLYAQSVLNPIFADMERNLNAAKSNDERAVLQIHHDIMALGTLARGFSDWVPGTSSPASLPAPEVSEAFGQVSEATMVALESLKGSFNVRTAARFAFSRLVGVLGSRILPQLPRWIDGLLTQTSSRDEMALFLRLLDQVIFGFKGEIYSILDTLLTPFLQRVFSGIADPTTGTDDEIQLAELKREYLNFLLAVLSNDLGAVIISESEFDFFILSIFVSYTHPRIGNQPLFETVITTIEHFAKDIEDFTTAKMAFSVLCRMGSSWGGPDIAPGVVNGTAPTQTQTALPGFGRFMITRFSPLCWALPATPSFNPKDAQAKQVLAESGALQRTIYFKTGMEYADYLRTRELPEMGMGPELIEEFLTALSQLDVKGFRQFFPVGFPPNPDRVELSLETNEAVCSPSSND</sequence>
<dbReference type="FunFam" id="3.30.420.40:FF:000118">
    <property type="entry name" value="Xylulose kinase 2"/>
    <property type="match status" value="1"/>
</dbReference>
<gene>
    <name evidence="24" type="ORF">NUU61_002444</name>
</gene>
<evidence type="ECO:0000256" key="15">
    <source>
        <dbReference type="ARBA" id="ARBA00023242"/>
    </source>
</evidence>
<evidence type="ECO:0000256" key="7">
    <source>
        <dbReference type="ARBA" id="ARBA00022555"/>
    </source>
</evidence>
<keyword evidence="13" id="KW-0067">ATP-binding</keyword>
<dbReference type="GO" id="GO:0004856">
    <property type="term" value="F:D-xylulokinase activity"/>
    <property type="evidence" value="ECO:0007669"/>
    <property type="project" value="UniProtKB-EC"/>
</dbReference>
<keyword evidence="9" id="KW-0808">Transferase</keyword>
<keyword evidence="10" id="KW-0819">tRNA processing</keyword>
<dbReference type="Proteomes" id="UP001141434">
    <property type="component" value="Unassembled WGS sequence"/>
</dbReference>
<dbReference type="Pfam" id="PF19282">
    <property type="entry name" value="Exportin-T"/>
    <property type="match status" value="1"/>
</dbReference>
<dbReference type="FunFam" id="1.25.10.10:FF:000355">
    <property type="entry name" value="Exportin-T"/>
    <property type="match status" value="1"/>
</dbReference>
<dbReference type="SUPFAM" id="SSF48371">
    <property type="entry name" value="ARM repeat"/>
    <property type="match status" value="1"/>
</dbReference>
<dbReference type="GO" id="GO:0005643">
    <property type="term" value="C:nuclear pore"/>
    <property type="evidence" value="ECO:0007669"/>
    <property type="project" value="TreeGrafter"/>
</dbReference>
<dbReference type="InterPro" id="IPR013598">
    <property type="entry name" value="Exportin-1/Importin-b-like"/>
</dbReference>
<evidence type="ECO:0000313" key="24">
    <source>
        <dbReference type="EMBL" id="KAJ5105097.1"/>
    </source>
</evidence>
<keyword evidence="14 19" id="KW-0694">RNA-binding</keyword>
<comment type="similarity">
    <text evidence="3 19">Belongs to the exportin family.</text>
</comment>
<evidence type="ECO:0000256" key="12">
    <source>
        <dbReference type="ARBA" id="ARBA00022777"/>
    </source>
</evidence>
<dbReference type="InterPro" id="IPR040017">
    <property type="entry name" value="XPOT"/>
</dbReference>
<protein>
    <recommendedName>
        <fullName evidence="4 19">Exportin-T</fullName>
    </recommendedName>
    <alternativeName>
        <fullName evidence="19">Exportin(tRNA)</fullName>
    </alternativeName>
    <alternativeName>
        <fullName evidence="19">tRNA exportin</fullName>
    </alternativeName>
</protein>
<name>A0A9W9FSE8_9EURO</name>
<dbReference type="Gene3D" id="3.30.420.40">
    <property type="match status" value="2"/>
</dbReference>
<feature type="domain" description="Exportin-1/Importin-beta-like" evidence="22">
    <location>
        <begin position="712"/>
        <end position="877"/>
    </location>
</feature>
<feature type="domain" description="Carbohydrate kinase FGGY N-terminal" evidence="20">
    <location>
        <begin position="134"/>
        <end position="289"/>
    </location>
</feature>
<evidence type="ECO:0000259" key="22">
    <source>
        <dbReference type="Pfam" id="PF08389"/>
    </source>
</evidence>
<evidence type="ECO:0000256" key="13">
    <source>
        <dbReference type="ARBA" id="ARBA00022840"/>
    </source>
</evidence>
<evidence type="ECO:0000256" key="18">
    <source>
        <dbReference type="ARBA" id="ARBA00048885"/>
    </source>
</evidence>
<dbReference type="InterPro" id="IPR043129">
    <property type="entry name" value="ATPase_NBD"/>
</dbReference>
<comment type="similarity">
    <text evidence="2">Belongs to the FGGY kinase family.</text>
</comment>
<evidence type="ECO:0000256" key="1">
    <source>
        <dbReference type="ARBA" id="ARBA00004496"/>
    </source>
</evidence>
<dbReference type="Pfam" id="PF02782">
    <property type="entry name" value="FGGY_C"/>
    <property type="match status" value="1"/>
</dbReference>
<keyword evidence="25" id="KW-1185">Reference proteome</keyword>
<evidence type="ECO:0000256" key="6">
    <source>
        <dbReference type="ARBA" id="ARBA00022490"/>
    </source>
</evidence>
<keyword evidence="8" id="KW-0859">Xylose metabolism</keyword>